<keyword evidence="1" id="KW-0812">Transmembrane</keyword>
<proteinExistence type="predicted"/>
<evidence type="ECO:0000313" key="2">
    <source>
        <dbReference type="EMBL" id="MET6992063.1"/>
    </source>
</evidence>
<reference evidence="2 3" key="1">
    <citation type="submission" date="2024-07" db="EMBL/GenBank/DDBJ databases">
        <title>The genome sequence of type strain Sediminicola arcticus GDMCC 1.2805.</title>
        <authorList>
            <person name="Liu Y."/>
        </authorList>
    </citation>
    <scope>NUCLEOTIDE SEQUENCE [LARGE SCALE GENOMIC DNA]</scope>
    <source>
        <strain evidence="2 3">GDMCC 1.2805</strain>
    </source>
</reference>
<gene>
    <name evidence="2" type="ORF">ABXZ36_15555</name>
</gene>
<dbReference type="Proteomes" id="UP001549799">
    <property type="component" value="Unassembled WGS sequence"/>
</dbReference>
<keyword evidence="1" id="KW-1133">Transmembrane helix</keyword>
<name>A0ABV2SY21_9FLAO</name>
<keyword evidence="1" id="KW-0472">Membrane</keyword>
<protein>
    <submittedName>
        <fullName evidence="2">Uncharacterized protein</fullName>
    </submittedName>
</protein>
<evidence type="ECO:0000313" key="3">
    <source>
        <dbReference type="Proteomes" id="UP001549799"/>
    </source>
</evidence>
<comment type="caution">
    <text evidence="2">The sequence shown here is derived from an EMBL/GenBank/DDBJ whole genome shotgun (WGS) entry which is preliminary data.</text>
</comment>
<keyword evidence="3" id="KW-1185">Reference proteome</keyword>
<dbReference type="EMBL" id="JBEXAE010000012">
    <property type="protein sequence ID" value="MET6992063.1"/>
    <property type="molecule type" value="Genomic_DNA"/>
</dbReference>
<feature type="transmembrane region" description="Helical" evidence="1">
    <location>
        <begin position="21"/>
        <end position="42"/>
    </location>
</feature>
<accession>A0ABV2SY21</accession>
<dbReference type="RefSeq" id="WP_354616614.1">
    <property type="nucleotide sequence ID" value="NZ_JBEXAE010000012.1"/>
</dbReference>
<evidence type="ECO:0000256" key="1">
    <source>
        <dbReference type="SAM" id="Phobius"/>
    </source>
</evidence>
<organism evidence="2 3">
    <name type="scientific">Sediminicola arcticus</name>
    <dbReference type="NCBI Taxonomy" id="1574308"/>
    <lineage>
        <taxon>Bacteria</taxon>
        <taxon>Pseudomonadati</taxon>
        <taxon>Bacteroidota</taxon>
        <taxon>Flavobacteriia</taxon>
        <taxon>Flavobacteriales</taxon>
        <taxon>Flavobacteriaceae</taxon>
        <taxon>Sediminicola</taxon>
    </lineage>
</organism>
<sequence length="347" mass="41109">MIKFFRKIRQKMLNENKFSKYLLYAIGEIFLVVIGILIALNINNKNEQRIKAEKLDSIYIEVQRELALNINRISFLIDFYEKKDSINYLILNDKLTKEDYIETQEIAFSLFNNIPLNIQNNGYSSLINALDILPKSFSTVLKKLNIVYDDNYFYIANNQERFNQFNWDLLKKLSDSKNWYMEFINKNNLNDEILEYLVNDPFYKNKVLDYKIHYSNLYLPRFKKNAVKAYVALSELIDKKDDIDTAIYFQTDEELSKYVGEFKINLNDAIFNEEEGDNIINIKIKDSQLYCIIFGDIELEIFPHAENVFILGDDDNAKFTFIQNVNSQITGFQLFNESVYTDWTKVK</sequence>